<evidence type="ECO:0000256" key="4">
    <source>
        <dbReference type="SAM" id="MobiDB-lite"/>
    </source>
</evidence>
<dbReference type="InterPro" id="IPR011765">
    <property type="entry name" value="Pept_M16_N"/>
</dbReference>
<dbReference type="RefSeq" id="WP_367966585.1">
    <property type="nucleotide sequence ID" value="NZ_JBAKFJ010000001.1"/>
</dbReference>
<dbReference type="Proteomes" id="UP001556653">
    <property type="component" value="Unassembled WGS sequence"/>
</dbReference>
<dbReference type="InterPro" id="IPR007863">
    <property type="entry name" value="Peptidase_M16_C"/>
</dbReference>
<evidence type="ECO:0000259" key="6">
    <source>
        <dbReference type="Pfam" id="PF05193"/>
    </source>
</evidence>
<gene>
    <name evidence="7" type="ORF">V6X64_03725</name>
</gene>
<dbReference type="Pfam" id="PF00675">
    <property type="entry name" value="Peptidase_M16"/>
    <property type="match status" value="1"/>
</dbReference>
<proteinExistence type="inferred from homology"/>
<dbReference type="SUPFAM" id="SSF63411">
    <property type="entry name" value="LuxS/MPP-like metallohydrolase"/>
    <property type="match status" value="2"/>
</dbReference>
<organism evidence="7 8">
    <name type="scientific">Spiribacter onubensis</name>
    <dbReference type="NCBI Taxonomy" id="3122420"/>
    <lineage>
        <taxon>Bacteria</taxon>
        <taxon>Pseudomonadati</taxon>
        <taxon>Pseudomonadota</taxon>
        <taxon>Gammaproteobacteria</taxon>
        <taxon>Chromatiales</taxon>
        <taxon>Ectothiorhodospiraceae</taxon>
        <taxon>Spiribacter</taxon>
    </lineage>
</organism>
<feature type="domain" description="Peptidase M16 N-terminal" evidence="5">
    <location>
        <begin position="23"/>
        <end position="138"/>
    </location>
</feature>
<evidence type="ECO:0000256" key="2">
    <source>
        <dbReference type="ARBA" id="ARBA00007261"/>
    </source>
</evidence>
<dbReference type="PANTHER" id="PTHR11851:SF49">
    <property type="entry name" value="MITOCHONDRIAL-PROCESSING PEPTIDASE SUBUNIT ALPHA"/>
    <property type="match status" value="1"/>
</dbReference>
<dbReference type="PANTHER" id="PTHR11851">
    <property type="entry name" value="METALLOPROTEASE"/>
    <property type="match status" value="1"/>
</dbReference>
<protein>
    <submittedName>
        <fullName evidence="7">Pitrilysin family protein</fullName>
    </submittedName>
</protein>
<evidence type="ECO:0000256" key="1">
    <source>
        <dbReference type="ARBA" id="ARBA00001947"/>
    </source>
</evidence>
<dbReference type="Pfam" id="PF05193">
    <property type="entry name" value="Peptidase_M16_C"/>
    <property type="match status" value="1"/>
</dbReference>
<feature type="region of interest" description="Disordered" evidence="4">
    <location>
        <begin position="220"/>
        <end position="239"/>
    </location>
</feature>
<dbReference type="Gene3D" id="3.30.830.10">
    <property type="entry name" value="Metalloenzyme, LuxS/M16 peptidase-like"/>
    <property type="match status" value="2"/>
</dbReference>
<dbReference type="PROSITE" id="PS00143">
    <property type="entry name" value="INSULINASE"/>
    <property type="match status" value="1"/>
</dbReference>
<dbReference type="InterPro" id="IPR011249">
    <property type="entry name" value="Metalloenz_LuxS/M16"/>
</dbReference>
<reference evidence="7 8" key="1">
    <citation type="submission" date="2024-02" db="EMBL/GenBank/DDBJ databases">
        <title>New especies of Spiribacter isolated from saline water.</title>
        <authorList>
            <person name="Leon M.J."/>
            <person name="De La Haba R."/>
            <person name="Sanchez-Porro C."/>
            <person name="Ventosa A."/>
        </authorList>
    </citation>
    <scope>NUCLEOTIDE SEQUENCE [LARGE SCALE GENOMIC DNA]</scope>
    <source>
        <strain evidence="8">ag22IC4-227</strain>
    </source>
</reference>
<keyword evidence="8" id="KW-1185">Reference proteome</keyword>
<dbReference type="InterPro" id="IPR050361">
    <property type="entry name" value="MPP/UQCRC_Complex"/>
</dbReference>
<accession>A0ABV3S8P8</accession>
<dbReference type="InterPro" id="IPR001431">
    <property type="entry name" value="Pept_M16_Zn_BS"/>
</dbReference>
<evidence type="ECO:0000256" key="3">
    <source>
        <dbReference type="RuleBase" id="RU004447"/>
    </source>
</evidence>
<sequence>MTTSSMPRIDAVDHITLGNGLQVFVKQDHRAPIAVSQIWYRVGSSYEKRGRTGISHLLEHMMFKGTERYPEGRFSEIISRQGSRENAFTGRDFTAYFEILAADRLPVALELEADRMTNLDIRAEALSTERGVVLEERRLRTDDRPEGRFLERYAAIAEPGTGYAHPIIGWADDINAIDEGDLIDWYQKWYSPANANLVVAGAVDPDEVFGLAQTYFGMLQGSPAADPSDPPPLEPPGERRLVHRDAQSRLTHLRLGYRVPSFATAENEDEGYALMMLAGVLDGGEGGRLTETLIRRSRKATVINATYNGMTRLDAEFTIHAVCPDGHTDRLEESLRSQIARLRDELIPDGELQRTKSQLIADHFFNMDDIFNQAMQVGMLEAIGAGWETSSAFEHKVRSVTPAQLQEVARRYLKPERLMVGILCPADAGNEPL</sequence>
<comment type="similarity">
    <text evidence="2 3">Belongs to the peptidase M16 family.</text>
</comment>
<evidence type="ECO:0000313" key="7">
    <source>
        <dbReference type="EMBL" id="MEX0386107.1"/>
    </source>
</evidence>
<comment type="caution">
    <text evidence="7">The sequence shown here is derived from an EMBL/GenBank/DDBJ whole genome shotgun (WGS) entry which is preliminary data.</text>
</comment>
<evidence type="ECO:0000313" key="8">
    <source>
        <dbReference type="Proteomes" id="UP001556653"/>
    </source>
</evidence>
<comment type="cofactor">
    <cofactor evidence="1">
        <name>Zn(2+)</name>
        <dbReference type="ChEBI" id="CHEBI:29105"/>
    </cofactor>
</comment>
<name>A0ABV3S8P8_9GAMM</name>
<feature type="domain" description="Peptidase M16 C-terminal" evidence="6">
    <location>
        <begin position="178"/>
        <end position="359"/>
    </location>
</feature>
<dbReference type="EMBL" id="JBAKFJ010000001">
    <property type="protein sequence ID" value="MEX0386107.1"/>
    <property type="molecule type" value="Genomic_DNA"/>
</dbReference>
<evidence type="ECO:0000259" key="5">
    <source>
        <dbReference type="Pfam" id="PF00675"/>
    </source>
</evidence>